<proteinExistence type="predicted"/>
<dbReference type="InterPro" id="IPR002156">
    <property type="entry name" value="RNaseH_domain"/>
</dbReference>
<dbReference type="CDD" id="cd06222">
    <property type="entry name" value="RNase_H_like"/>
    <property type="match status" value="1"/>
</dbReference>
<dbReference type="InterPro" id="IPR025836">
    <property type="entry name" value="Zn_knuckle_CX2CX4HX4C"/>
</dbReference>
<keyword evidence="4" id="KW-1185">Reference proteome</keyword>
<evidence type="ECO:0000313" key="3">
    <source>
        <dbReference type="EnsemblPlants" id="cds.evm.model.04.1925"/>
    </source>
</evidence>
<dbReference type="Pfam" id="PF14392">
    <property type="entry name" value="zf-CCHC_4"/>
    <property type="match status" value="1"/>
</dbReference>
<feature type="compositionally biased region" description="Basic residues" evidence="1">
    <location>
        <begin position="291"/>
        <end position="302"/>
    </location>
</feature>
<dbReference type="InterPro" id="IPR036691">
    <property type="entry name" value="Endo/exonu/phosph_ase_sf"/>
</dbReference>
<dbReference type="InterPro" id="IPR044730">
    <property type="entry name" value="RNase_H-like_dom_plant"/>
</dbReference>
<dbReference type="EMBL" id="UZAU01000401">
    <property type="status" value="NOT_ANNOTATED_CDS"/>
    <property type="molecule type" value="Genomic_DNA"/>
</dbReference>
<dbReference type="OMA" id="HWIRTIR"/>
<dbReference type="PROSITE" id="PS50878">
    <property type="entry name" value="RT_POL"/>
    <property type="match status" value="1"/>
</dbReference>
<reference evidence="3" key="2">
    <citation type="submission" date="2021-03" db="UniProtKB">
        <authorList>
            <consortium name="EnsemblPlants"/>
        </authorList>
    </citation>
    <scope>IDENTIFICATION</scope>
</reference>
<dbReference type="InterPro" id="IPR043502">
    <property type="entry name" value="DNA/RNA_pol_sf"/>
</dbReference>
<dbReference type="SUPFAM" id="SSF53098">
    <property type="entry name" value="Ribonuclease H-like"/>
    <property type="match status" value="1"/>
</dbReference>
<reference evidence="3" key="1">
    <citation type="submission" date="2018-11" db="EMBL/GenBank/DDBJ databases">
        <authorList>
            <person name="Grassa J C."/>
        </authorList>
    </citation>
    <scope>NUCLEOTIDE SEQUENCE [LARGE SCALE GENOMIC DNA]</scope>
</reference>
<feature type="region of interest" description="Disordered" evidence="1">
    <location>
        <begin position="283"/>
        <end position="323"/>
    </location>
</feature>
<evidence type="ECO:0000259" key="2">
    <source>
        <dbReference type="PROSITE" id="PS50878"/>
    </source>
</evidence>
<dbReference type="Gene3D" id="3.30.420.10">
    <property type="entry name" value="Ribonuclease H-like superfamily/Ribonuclease H"/>
    <property type="match status" value="1"/>
</dbReference>
<evidence type="ECO:0000256" key="1">
    <source>
        <dbReference type="SAM" id="MobiDB-lite"/>
    </source>
</evidence>
<dbReference type="EnsemblPlants" id="evm.model.04.1925">
    <property type="protein sequence ID" value="cds.evm.model.04.1925"/>
    <property type="gene ID" value="evm.TU.04.1925"/>
</dbReference>
<dbReference type="Gramene" id="evm.model.04.1925">
    <property type="protein sequence ID" value="cds.evm.model.04.1925"/>
    <property type="gene ID" value="evm.TU.04.1925"/>
</dbReference>
<dbReference type="SUPFAM" id="SSF56219">
    <property type="entry name" value="DNase I-like"/>
    <property type="match status" value="1"/>
</dbReference>
<feature type="domain" description="Reverse transcriptase" evidence="2">
    <location>
        <begin position="796"/>
        <end position="1066"/>
    </location>
</feature>
<evidence type="ECO:0000313" key="4">
    <source>
        <dbReference type="Proteomes" id="UP000596661"/>
    </source>
</evidence>
<feature type="compositionally biased region" description="Polar residues" evidence="1">
    <location>
        <begin position="303"/>
        <end position="315"/>
    </location>
</feature>
<dbReference type="Pfam" id="PF13456">
    <property type="entry name" value="RVT_3"/>
    <property type="match status" value="1"/>
</dbReference>
<protein>
    <recommendedName>
        <fullName evidence="2">Reverse transcriptase domain-containing protein</fullName>
    </recommendedName>
</protein>
<dbReference type="CDD" id="cd01650">
    <property type="entry name" value="RT_nLTR_like"/>
    <property type="match status" value="1"/>
</dbReference>
<dbReference type="InterPro" id="IPR000477">
    <property type="entry name" value="RT_dom"/>
</dbReference>
<dbReference type="InterPro" id="IPR036397">
    <property type="entry name" value="RNaseH_sf"/>
</dbReference>
<sequence>MERLASFAGDVIEVQKVDTTKIATKGFFTFKVWCELSKPLCPGFLFPSESRKIWLPFRYDRLPFMCFNCGFVGHDTRICAEPIKYYEDGLGNVKPSYGSWLKVDDKRVYPASSINGFSALNGHNSAPPGFPEIRDQYTNCNSPNSVINKDNGPPNLSSLGQIQSRNTDPFSPSSSSNLGIKNKGKEVFLGDSFDLNASDHVLSKSILNSGEGSMKKVIGEGFNKAKRSGSWRDEGVIYSGDGTNSLDNVPDLTEKVNLINNMVIDPNTLMDVPIIYDTRCDSLKKNEGPSKRRKVIPKRSKINKGSGTNDANGRKTTTAATTESAKEISMTDLTFDLNLEAANSASLETRLNSSRMELIRIQLGFEGCFLVDSKGKSGGLALLWTKEYSVHIKSYTSSHIDALVENDLGFCWRFTGFYGSPDPGGRMESWKLLDRLKSMFSCAWICGGDFNEIINQKEKKGGGPKPNYLMKNFRLAISKCLLSELHAEGGDYTWFNGRASNLIFEKLDRSLCNAEWKRNFKKNKVSLLNWWNSDHRPLLLQEQIGTKGNDFKKRWGSRFHFEQAWAENEECHKIIEDVWGQQDVLQPVPALSRLLHICGHKLNRWNKNQKQEMMARSRELKEKIEKIADSTKMDDWLTRNQLEKDLNCVEEKREIYWKQRSRALWLKHGDRNTKYFHYKASNRRKKNTIEGLFDNNQQWRTKDEDIESIAINYFKKLFSKANEGIDIQTILSRCVPNRLSTEDNDRLLEPFSCEEVKIAMFQINLLKAPGKDGLPGLFFHKSWDIVGKEVISACLDILNNNADCKPLNETLICLIPKVPKPTTMSEFRPISLCNVIYKVISKCLANRMKLSLSTVISANQSAFIGGRIIQDNAIIGFESLHCMRKGRFGNGKKMAVKLDMSKAYDRVEWNFLEAMMVSLGYDHRWIAKIMNCVSSVSFSILINGSIKGFFIPERGLRQGDPLSPFLFLLCSEGLSCLIFEAERAGKIHGLRFGDLDQRLSHLFFADDSLIFLDATMEESSTLKEVLETYENLSGQCINFEKTDLCVGCKIDESTAAALASNLGVTLVKQHSKYLGMPTFVGKNKKQVFGKIRDKVEAKLQGWKMSLFSQAGKEILIKAVIQALPCYVMSCFRITKGILHDIESLIARFWWGSTKNKHKLHWGNWHKLCRLKEQGGMGFRNLEDFNQAILAKQGWKVITNPDCLLSRILKALYFPAESFFEAKLGHYGSSIWSGIIWGRELLMKGSRWCVGDGRSIRVNEDLWLPRSPSFNLRTQVQIPKEVTVSSLLHPNGSWKVNEVISWFHQDDIPWVLGIKPHLNNPDWITWHPTPNGTYSVASGYKLRFINPATAECSNLSSIKAWWKFVWGSILTPKMKNFLWRLFHHWLPTKIELTRRGMALDTRCDLCNQQEEDICHALWDHIPKDDFIRFIGFSWLVWQRRNKFIFQHKGLKDQMWIRWAADLLELQLGSHQNSPPKISPKQVMKWLPPPLDFCNINTDASLVVGQSGFSLSAVIRDSKGSLVVAEAEFTPGCTTVLQAEAAAILLGLKLAVRWAIFKAQICSDSHTIIQAIHHNSTNYSDWGKLIQRVMHMCDTFQCLEFLFVPRKCNTVANSLAKWSRLAQKSAIWTDCLPSCAAANLLADKPSVV</sequence>
<dbReference type="GO" id="GO:0003676">
    <property type="term" value="F:nucleic acid binding"/>
    <property type="evidence" value="ECO:0007669"/>
    <property type="project" value="InterPro"/>
</dbReference>
<dbReference type="Pfam" id="PF13966">
    <property type="entry name" value="zf-RVT"/>
    <property type="match status" value="1"/>
</dbReference>
<dbReference type="InterPro" id="IPR026960">
    <property type="entry name" value="RVT-Znf"/>
</dbReference>
<dbReference type="Proteomes" id="UP000596661">
    <property type="component" value="Chromosome 4"/>
</dbReference>
<dbReference type="InterPro" id="IPR012337">
    <property type="entry name" value="RNaseH-like_sf"/>
</dbReference>
<dbReference type="Gene3D" id="3.60.10.10">
    <property type="entry name" value="Endonuclease/exonuclease/phosphatase"/>
    <property type="match status" value="1"/>
</dbReference>
<dbReference type="SUPFAM" id="SSF56672">
    <property type="entry name" value="DNA/RNA polymerases"/>
    <property type="match status" value="1"/>
</dbReference>
<dbReference type="PANTHER" id="PTHR33116">
    <property type="entry name" value="REVERSE TRANSCRIPTASE ZINC-BINDING DOMAIN-CONTAINING PROTEIN-RELATED-RELATED"/>
    <property type="match status" value="1"/>
</dbReference>
<accession>A0A803PF28</accession>
<feature type="region of interest" description="Disordered" evidence="1">
    <location>
        <begin position="141"/>
        <end position="177"/>
    </location>
</feature>
<organism evidence="3 4">
    <name type="scientific">Cannabis sativa</name>
    <name type="common">Hemp</name>
    <name type="synonym">Marijuana</name>
    <dbReference type="NCBI Taxonomy" id="3483"/>
    <lineage>
        <taxon>Eukaryota</taxon>
        <taxon>Viridiplantae</taxon>
        <taxon>Streptophyta</taxon>
        <taxon>Embryophyta</taxon>
        <taxon>Tracheophyta</taxon>
        <taxon>Spermatophyta</taxon>
        <taxon>Magnoliopsida</taxon>
        <taxon>eudicotyledons</taxon>
        <taxon>Gunneridae</taxon>
        <taxon>Pentapetalae</taxon>
        <taxon>rosids</taxon>
        <taxon>fabids</taxon>
        <taxon>Rosales</taxon>
        <taxon>Cannabaceae</taxon>
        <taxon>Cannabis</taxon>
    </lineage>
</organism>
<dbReference type="GO" id="GO:0004523">
    <property type="term" value="F:RNA-DNA hybrid ribonuclease activity"/>
    <property type="evidence" value="ECO:0007669"/>
    <property type="project" value="InterPro"/>
</dbReference>
<name>A0A803PF28_CANSA</name>
<dbReference type="PANTHER" id="PTHR33116:SF86">
    <property type="entry name" value="REVERSE TRANSCRIPTASE DOMAIN-CONTAINING PROTEIN"/>
    <property type="match status" value="1"/>
</dbReference>
<dbReference type="Pfam" id="PF00078">
    <property type="entry name" value="RVT_1"/>
    <property type="match status" value="1"/>
</dbReference>